<organism evidence="2 3">
    <name type="scientific">Capsicum annuum</name>
    <name type="common">Capsicum pepper</name>
    <dbReference type="NCBI Taxonomy" id="4072"/>
    <lineage>
        <taxon>Eukaryota</taxon>
        <taxon>Viridiplantae</taxon>
        <taxon>Streptophyta</taxon>
        <taxon>Embryophyta</taxon>
        <taxon>Tracheophyta</taxon>
        <taxon>Spermatophyta</taxon>
        <taxon>Magnoliopsida</taxon>
        <taxon>eudicotyledons</taxon>
        <taxon>Gunneridae</taxon>
        <taxon>Pentapetalae</taxon>
        <taxon>asterids</taxon>
        <taxon>lamiids</taxon>
        <taxon>Solanales</taxon>
        <taxon>Solanaceae</taxon>
        <taxon>Solanoideae</taxon>
        <taxon>Capsiceae</taxon>
        <taxon>Capsicum</taxon>
    </lineage>
</organism>
<dbReference type="PANTHER" id="PTHR37610">
    <property type="entry name" value="CCHC-TYPE DOMAIN-CONTAINING PROTEIN"/>
    <property type="match status" value="1"/>
</dbReference>
<accession>A0A2G3AHS1</accession>
<reference evidence="2 3" key="2">
    <citation type="journal article" date="2017" name="Genome Biol.">
        <title>New reference genome sequences of hot pepper reveal the massive evolution of plant disease-resistance genes by retroduplication.</title>
        <authorList>
            <person name="Kim S."/>
            <person name="Park J."/>
            <person name="Yeom S.I."/>
            <person name="Kim Y.M."/>
            <person name="Seo E."/>
            <person name="Kim K.T."/>
            <person name="Kim M.S."/>
            <person name="Lee J.M."/>
            <person name="Cheong K."/>
            <person name="Shin H.S."/>
            <person name="Kim S.B."/>
            <person name="Han K."/>
            <person name="Lee J."/>
            <person name="Park M."/>
            <person name="Lee H.A."/>
            <person name="Lee H.Y."/>
            <person name="Lee Y."/>
            <person name="Oh S."/>
            <person name="Lee J.H."/>
            <person name="Choi E."/>
            <person name="Choi E."/>
            <person name="Lee S.E."/>
            <person name="Jeon J."/>
            <person name="Kim H."/>
            <person name="Choi G."/>
            <person name="Song H."/>
            <person name="Lee J."/>
            <person name="Lee S.C."/>
            <person name="Kwon J.K."/>
            <person name="Lee H.Y."/>
            <person name="Koo N."/>
            <person name="Hong Y."/>
            <person name="Kim R.W."/>
            <person name="Kang W.H."/>
            <person name="Huh J.H."/>
            <person name="Kang B.C."/>
            <person name="Yang T.J."/>
            <person name="Lee Y.H."/>
            <person name="Bennetzen J.L."/>
            <person name="Choi D."/>
        </authorList>
    </citation>
    <scope>NUCLEOTIDE SEQUENCE [LARGE SCALE GENOMIC DNA]</scope>
    <source>
        <strain evidence="3">cv. CM334</strain>
    </source>
</reference>
<dbReference type="GO" id="GO:0005634">
    <property type="term" value="C:nucleus"/>
    <property type="evidence" value="ECO:0000318"/>
    <property type="project" value="GO_Central"/>
</dbReference>
<reference evidence="2 3" key="1">
    <citation type="journal article" date="2014" name="Nat. Genet.">
        <title>Genome sequence of the hot pepper provides insights into the evolution of pungency in Capsicum species.</title>
        <authorList>
            <person name="Kim S."/>
            <person name="Park M."/>
            <person name="Yeom S.I."/>
            <person name="Kim Y.M."/>
            <person name="Lee J.M."/>
            <person name="Lee H.A."/>
            <person name="Seo E."/>
            <person name="Choi J."/>
            <person name="Cheong K."/>
            <person name="Kim K.T."/>
            <person name="Jung K."/>
            <person name="Lee G.W."/>
            <person name="Oh S.K."/>
            <person name="Bae C."/>
            <person name="Kim S.B."/>
            <person name="Lee H.Y."/>
            <person name="Kim S.Y."/>
            <person name="Kim M.S."/>
            <person name="Kang B.C."/>
            <person name="Jo Y.D."/>
            <person name="Yang H.B."/>
            <person name="Jeong H.J."/>
            <person name="Kang W.H."/>
            <person name="Kwon J.K."/>
            <person name="Shin C."/>
            <person name="Lim J.Y."/>
            <person name="Park J.H."/>
            <person name="Huh J.H."/>
            <person name="Kim J.S."/>
            <person name="Kim B.D."/>
            <person name="Cohen O."/>
            <person name="Paran I."/>
            <person name="Suh M.C."/>
            <person name="Lee S.B."/>
            <person name="Kim Y.K."/>
            <person name="Shin Y."/>
            <person name="Noh S.J."/>
            <person name="Park J."/>
            <person name="Seo Y.S."/>
            <person name="Kwon S.Y."/>
            <person name="Kim H.A."/>
            <person name="Park J.M."/>
            <person name="Kim H.J."/>
            <person name="Choi S.B."/>
            <person name="Bosland P.W."/>
            <person name="Reeves G."/>
            <person name="Jo S.H."/>
            <person name="Lee B.W."/>
            <person name="Cho H.T."/>
            <person name="Choi H.S."/>
            <person name="Lee M.S."/>
            <person name="Yu Y."/>
            <person name="Do Choi Y."/>
            <person name="Park B.S."/>
            <person name="van Deynze A."/>
            <person name="Ashrafi H."/>
            <person name="Hill T."/>
            <person name="Kim W.T."/>
            <person name="Pai H.S."/>
            <person name="Ahn H.K."/>
            <person name="Yeam I."/>
            <person name="Giovannoni J.J."/>
            <person name="Rose J.K."/>
            <person name="Sorensen I."/>
            <person name="Lee S.J."/>
            <person name="Kim R.W."/>
            <person name="Choi I.Y."/>
            <person name="Choi B.S."/>
            <person name="Lim J.S."/>
            <person name="Lee Y.H."/>
            <person name="Choi D."/>
        </authorList>
    </citation>
    <scope>NUCLEOTIDE SEQUENCE [LARGE SCALE GENOMIC DNA]</scope>
    <source>
        <strain evidence="3">cv. CM334</strain>
    </source>
</reference>
<dbReference type="Gene3D" id="2.170.270.10">
    <property type="entry name" value="SET domain"/>
    <property type="match status" value="1"/>
</dbReference>
<evidence type="ECO:0000313" key="3">
    <source>
        <dbReference type="Proteomes" id="UP000222542"/>
    </source>
</evidence>
<dbReference type="STRING" id="4072.A0A2G3AHS1"/>
<keyword evidence="3" id="KW-1185">Reference proteome</keyword>
<dbReference type="InterPro" id="IPR046341">
    <property type="entry name" value="SET_dom_sf"/>
</dbReference>
<feature type="domain" description="SET" evidence="1">
    <location>
        <begin position="249"/>
        <end position="277"/>
    </location>
</feature>
<dbReference type="Pfam" id="PF00856">
    <property type="entry name" value="SET"/>
    <property type="match status" value="1"/>
</dbReference>
<dbReference type="GO" id="GO:0000785">
    <property type="term" value="C:chromatin"/>
    <property type="evidence" value="ECO:0000318"/>
    <property type="project" value="GO_Central"/>
</dbReference>
<dbReference type="Proteomes" id="UP000222542">
    <property type="component" value="Unassembled WGS sequence"/>
</dbReference>
<dbReference type="InterPro" id="IPR001214">
    <property type="entry name" value="SET_dom"/>
</dbReference>
<protein>
    <recommendedName>
        <fullName evidence="1">SET domain-containing protein</fullName>
    </recommendedName>
</protein>
<sequence length="483" mass="53365">MATLQLALLGRNKIGLVDGSCTKESVNEELWGQWERVNAIVLSWLLNSVSKNLLGGVAFAFSAYSVWEDLRERFDRAEVIPASHGINKSYNQARSQILLMDPVPSVNQSYVMIVSDECQKFVASSSGSIGMNTIMANGMDPMVIMHKEGSAMVLILMYQCMVKEKNLMTARPLQGCTFTKGQYEQILQLLNQNYGGINANATDHANTANTAGKSLLVAENSDIWIIDTGATNHMVSQIGILTQDTIVKPETTDGETRIGIFATRDIKKSEQLTYDYQFVQFGVDEDCHYGAADGKRKMGIKPNKLKRPFSNGAASDDALKLVASQGQPIESPAAFPWKETLKITFPIKNDKIFLEWNFLHLLEAKDGKEEKFYKLAKLSLASYSTTVAIFICTKLNKPAILAGQRENTHSERFVRFGADENCHCGAEEFKRQLGIKRNKLKRPFSDGAASDAALKLVASQVAAASTKEKASISACLSFTRRRS</sequence>
<dbReference type="AlphaFoldDB" id="A0A2G3AHS1"/>
<dbReference type="PANTHER" id="PTHR37610:SF78">
    <property type="entry name" value="GAG-POLYPEPTIDE OF LTR COPIA-TYPE-RELATED"/>
    <property type="match status" value="1"/>
</dbReference>
<dbReference type="GO" id="GO:0046975">
    <property type="term" value="F:histone H3K36 methyltransferase activity"/>
    <property type="evidence" value="ECO:0000318"/>
    <property type="project" value="GO_Central"/>
</dbReference>
<dbReference type="Gramene" id="PHT93774">
    <property type="protein sequence ID" value="PHT93774"/>
    <property type="gene ID" value="T459_01656"/>
</dbReference>
<comment type="caution">
    <text evidence="2">The sequence shown here is derived from an EMBL/GenBank/DDBJ whole genome shotgun (WGS) entry which is preliminary data.</text>
</comment>
<evidence type="ECO:0000313" key="2">
    <source>
        <dbReference type="EMBL" id="PHT93774.1"/>
    </source>
</evidence>
<name>A0A2G3AHS1_CAPAN</name>
<dbReference type="GO" id="GO:0006355">
    <property type="term" value="P:regulation of DNA-templated transcription"/>
    <property type="evidence" value="ECO:0000318"/>
    <property type="project" value="GO_Central"/>
</dbReference>
<evidence type="ECO:0000259" key="1">
    <source>
        <dbReference type="Pfam" id="PF00856"/>
    </source>
</evidence>
<proteinExistence type="predicted"/>
<dbReference type="EMBL" id="AYRZ02000001">
    <property type="protein sequence ID" value="PHT93774.1"/>
    <property type="molecule type" value="Genomic_DNA"/>
</dbReference>
<dbReference type="SUPFAM" id="SSF82199">
    <property type="entry name" value="SET domain"/>
    <property type="match status" value="1"/>
</dbReference>
<gene>
    <name evidence="2" type="ORF">T459_01656</name>
</gene>